<reference evidence="12" key="1">
    <citation type="submission" date="2025-08" db="UniProtKB">
        <authorList>
            <consortium name="RefSeq"/>
        </authorList>
    </citation>
    <scope>IDENTIFICATION</scope>
    <source>
        <tissue evidence="12">Testes</tissue>
    </source>
</reference>
<feature type="compositionally biased region" description="Basic residues" evidence="7">
    <location>
        <begin position="660"/>
        <end position="682"/>
    </location>
</feature>
<dbReference type="InterPro" id="IPR056551">
    <property type="entry name" value="Beta-prop_NOL10_N"/>
</dbReference>
<evidence type="ECO:0000256" key="7">
    <source>
        <dbReference type="SAM" id="MobiDB-lite"/>
    </source>
</evidence>
<sequence length="682" mass="79722">MQVSNPNNVKIYNLSVGRSLPDWLSDRKRRQLLKNDVDLRRRIELIQDFEMPVVSNCIQVSKDRQYILSTGIYKPRVRCFDVNQLSMKFERCFDSEVVKFHILSEDYSKVVFLQQDRYVEFHAKYGRYYRLRIPKFGRDLAYHEPSCDLYFVGASAEVYRFNLEQGRFLNSLVTDSGSLNVCEINPVHNLFVTGTLEGRVECWDPRMRNRVGILDCALSSVTDHTHVDGMPSISALKFRGSLNMAVGTTTGQILLYDIRSDKPLLVKDHQYGLPIKSIEFHNSHNLVISADSKIVKLWDRDTGKAYTSIEPLCSINDLCVLPDTGLLFLATESPKMQSYFIPSLGPAARWCSFLDNLTEELEEDPNPVVYDDYKFVTKKDLENLGLKHLLGTNLLRAYMHGFFMDIRLYHKAKSIAEPFAYEDYKKKKIREKIEATRTNRVKVDKLPAVNKELAQKIIEKEDNIDKKKKKKVLPSLLKDDRFAVMFKNPDFQVDLDSEEFRMLNPMVARMEKQKEKKHQAMLDEKFDEIEEEEGRPSDEESSSDEEEEREWREEMKRQHHLVKQEERMKRKVDTMQGLTESKPKFYELKSGEDFKAIKELTKKRKHITKSFGERINKDSFKDNTGKFAGSKEMTFTLRKNERESAKDAAARQHKDDRLKVGRSAKHLLKKERKPGMVWRKRK</sequence>
<dbReference type="InterPro" id="IPR056550">
    <property type="entry name" value="NOL10_2nd"/>
</dbReference>
<evidence type="ECO:0000259" key="9">
    <source>
        <dbReference type="Pfam" id="PF23097"/>
    </source>
</evidence>
<dbReference type="GeneID" id="100374781"/>
<dbReference type="SUPFAM" id="SSF50978">
    <property type="entry name" value="WD40 repeat-like"/>
    <property type="match status" value="1"/>
</dbReference>
<dbReference type="Pfam" id="PF23097">
    <property type="entry name" value="NOL10_2nd"/>
    <property type="match status" value="1"/>
</dbReference>
<comment type="subcellular location">
    <subcellularLocation>
        <location evidence="1">Nucleus</location>
        <location evidence="1">Nucleolus</location>
    </subcellularLocation>
</comment>
<evidence type="ECO:0000256" key="2">
    <source>
        <dbReference type="ARBA" id="ARBA00005264"/>
    </source>
</evidence>
<feature type="compositionally biased region" description="Basic and acidic residues" evidence="7">
    <location>
        <begin position="511"/>
        <end position="524"/>
    </location>
</feature>
<evidence type="ECO:0000256" key="5">
    <source>
        <dbReference type="ARBA" id="ARBA00022737"/>
    </source>
</evidence>
<feature type="region of interest" description="Disordered" evidence="7">
    <location>
        <begin position="511"/>
        <end position="576"/>
    </location>
</feature>
<evidence type="ECO:0000313" key="11">
    <source>
        <dbReference type="Proteomes" id="UP000694865"/>
    </source>
</evidence>
<evidence type="ECO:0000256" key="3">
    <source>
        <dbReference type="ARBA" id="ARBA00015517"/>
    </source>
</evidence>
<dbReference type="InterPro" id="IPR012580">
    <property type="entry name" value="NUC153"/>
</dbReference>
<gene>
    <name evidence="12" type="primary">LOC100374781</name>
</gene>
<comment type="similarity">
    <text evidence="2">Belongs to the WD repeat NOL10/ENP2 family.</text>
</comment>
<feature type="domain" description="Nucleolar protein 10-like N-terminal" evidence="10">
    <location>
        <begin position="1"/>
        <end position="364"/>
    </location>
</feature>
<evidence type="ECO:0000259" key="8">
    <source>
        <dbReference type="Pfam" id="PF08159"/>
    </source>
</evidence>
<feature type="compositionally biased region" description="Basic and acidic residues" evidence="7">
    <location>
        <begin position="640"/>
        <end position="659"/>
    </location>
</feature>
<dbReference type="PANTHER" id="PTHR14927">
    <property type="entry name" value="NUCLEOLAR PROTEIN 10"/>
    <property type="match status" value="1"/>
</dbReference>
<keyword evidence="4" id="KW-0853">WD repeat</keyword>
<dbReference type="Proteomes" id="UP000694865">
    <property type="component" value="Unplaced"/>
</dbReference>
<evidence type="ECO:0000256" key="6">
    <source>
        <dbReference type="ARBA" id="ARBA00023242"/>
    </source>
</evidence>
<dbReference type="PANTHER" id="PTHR14927:SF0">
    <property type="entry name" value="NUCLEOLAR PROTEIN 10"/>
    <property type="match status" value="1"/>
</dbReference>
<keyword evidence="11" id="KW-1185">Reference proteome</keyword>
<evidence type="ECO:0000256" key="1">
    <source>
        <dbReference type="ARBA" id="ARBA00004604"/>
    </source>
</evidence>
<feature type="region of interest" description="Disordered" evidence="7">
    <location>
        <begin position="640"/>
        <end position="682"/>
    </location>
</feature>
<protein>
    <recommendedName>
        <fullName evidence="3">Nucleolar protein 10</fullName>
    </recommendedName>
</protein>
<feature type="compositionally biased region" description="Basic and acidic residues" evidence="7">
    <location>
        <begin position="549"/>
        <end position="573"/>
    </location>
</feature>
<dbReference type="InterPro" id="IPR036322">
    <property type="entry name" value="WD40_repeat_dom_sf"/>
</dbReference>
<keyword evidence="5" id="KW-0677">Repeat</keyword>
<feature type="compositionally biased region" description="Acidic residues" evidence="7">
    <location>
        <begin position="525"/>
        <end position="548"/>
    </location>
</feature>
<dbReference type="InterPro" id="IPR015943">
    <property type="entry name" value="WD40/YVTN_repeat-like_dom_sf"/>
</dbReference>
<dbReference type="Pfam" id="PF23098">
    <property type="entry name" value="Beta-prop_NOL10_N"/>
    <property type="match status" value="1"/>
</dbReference>
<proteinExistence type="inferred from homology"/>
<dbReference type="InterPro" id="IPR001680">
    <property type="entry name" value="WD40_rpt"/>
</dbReference>
<dbReference type="SMART" id="SM00320">
    <property type="entry name" value="WD40"/>
    <property type="match status" value="3"/>
</dbReference>
<accession>A0ABM0GSY7</accession>
<dbReference type="InterPro" id="IPR040382">
    <property type="entry name" value="NOL10/Enp2"/>
</dbReference>
<organism evidence="11 12">
    <name type="scientific">Saccoglossus kowalevskii</name>
    <name type="common">Acorn worm</name>
    <dbReference type="NCBI Taxonomy" id="10224"/>
    <lineage>
        <taxon>Eukaryota</taxon>
        <taxon>Metazoa</taxon>
        <taxon>Hemichordata</taxon>
        <taxon>Enteropneusta</taxon>
        <taxon>Harrimaniidae</taxon>
        <taxon>Saccoglossus</taxon>
    </lineage>
</organism>
<dbReference type="RefSeq" id="XP_002736686.1">
    <property type="nucleotide sequence ID" value="XM_002736640.2"/>
</dbReference>
<evidence type="ECO:0000259" key="10">
    <source>
        <dbReference type="Pfam" id="PF23098"/>
    </source>
</evidence>
<name>A0ABM0GSY7_SACKO</name>
<dbReference type="Gene3D" id="2.130.10.10">
    <property type="entry name" value="YVTN repeat-like/Quinoprotein amine dehydrogenase"/>
    <property type="match status" value="1"/>
</dbReference>
<dbReference type="Pfam" id="PF08159">
    <property type="entry name" value="NUC153"/>
    <property type="match status" value="1"/>
</dbReference>
<evidence type="ECO:0000313" key="12">
    <source>
        <dbReference type="RefSeq" id="XP_002736686.1"/>
    </source>
</evidence>
<feature type="domain" description="Nucleolar protein 10-like second" evidence="9">
    <location>
        <begin position="369"/>
        <end position="417"/>
    </location>
</feature>
<evidence type="ECO:0000256" key="4">
    <source>
        <dbReference type="ARBA" id="ARBA00022574"/>
    </source>
</evidence>
<feature type="domain" description="NUC153" evidence="8">
    <location>
        <begin position="479"/>
        <end position="506"/>
    </location>
</feature>
<keyword evidence="6" id="KW-0539">Nucleus</keyword>